<keyword evidence="1" id="KW-0472">Membrane</keyword>
<reference evidence="3" key="1">
    <citation type="submission" date="2020-06" db="EMBL/GenBank/DDBJ databases">
        <authorList>
            <consortium name="Plant Systems Biology data submission"/>
        </authorList>
    </citation>
    <scope>NUCLEOTIDE SEQUENCE</scope>
    <source>
        <strain evidence="3">D6</strain>
    </source>
</reference>
<proteinExistence type="predicted"/>
<dbReference type="InterPro" id="IPR005069">
    <property type="entry name" value="Nucl-diP-sugar_transferase"/>
</dbReference>
<keyword evidence="1" id="KW-0812">Transmembrane</keyword>
<organism evidence="3 4">
    <name type="scientific">Seminavis robusta</name>
    <dbReference type="NCBI Taxonomy" id="568900"/>
    <lineage>
        <taxon>Eukaryota</taxon>
        <taxon>Sar</taxon>
        <taxon>Stramenopiles</taxon>
        <taxon>Ochrophyta</taxon>
        <taxon>Bacillariophyta</taxon>
        <taxon>Bacillariophyceae</taxon>
        <taxon>Bacillariophycidae</taxon>
        <taxon>Naviculales</taxon>
        <taxon>Naviculaceae</taxon>
        <taxon>Seminavis</taxon>
    </lineage>
</organism>
<comment type="caution">
    <text evidence="3">The sequence shown here is derived from an EMBL/GenBank/DDBJ whole genome shotgun (WGS) entry which is preliminary data.</text>
</comment>
<evidence type="ECO:0000313" key="3">
    <source>
        <dbReference type="EMBL" id="CAB9502203.1"/>
    </source>
</evidence>
<evidence type="ECO:0000259" key="2">
    <source>
        <dbReference type="Pfam" id="PF03407"/>
    </source>
</evidence>
<gene>
    <name evidence="3" type="ORF">SEMRO_130_G061930.1</name>
</gene>
<dbReference type="PANTHER" id="PTHR47032">
    <property type="entry name" value="UDP-D-XYLOSE:L-FUCOSE ALPHA-1,3-D-XYLOSYLTRANSFERASE-RELATED"/>
    <property type="match status" value="1"/>
</dbReference>
<sequence>MMGPPNSSRPRRKPAVSVRTVVTFAIFGVCCFYAGVLVGAHTMGSNNCSHVEPQQTPNKEAEEPRFPADVSTFAAGMALVPRAGFMERFEEMGFPLDEPNRHNNQVLLLYSHDEALPPKSRTAAKSNTHIPVLENVSDATENCDTLNIILSQPGDKQQCFAILGQFRSHHVTKFMRLPLEGPLDHQAPLRLVNRGAQASGRVSMKTPTAEETKVYWETLQRYLNTLDATLDLLQPLAQKVAQQNTVIVMVCNHGQSELLMNFVCASRSRGVDLSTVLVFATDKETKELAEGFGLTSFYDETNYADIPMKAAGRYADVTFSAMMMAKVYCVQQVVLLGYDVLFLDVDIVLYKDPLQFFHDTASPYYNHDIYFQDDGSRALFYAPYSANTGMYYIRNNDKTKYFFNSLLLGGDLITATHSHQIALVSLLSEHASLYGLKVKVFARRTSLFPGGYSFHNHHDFMKELMGGKVDDAILFHMSWTTNKKDKEKFLRQMGNWFVQDKCVGSTASKILGKDDAIAIAIESKSLLEPCCLKEPNVSCFYKDKPSKIPCKDSPALDKRHGSFW</sequence>
<dbReference type="PANTHER" id="PTHR47032:SF1">
    <property type="entry name" value="UDP-D-XYLOSE:L-FUCOSE ALPHA-1,3-D-XYLOSYLTRANSFERASE-RELATED"/>
    <property type="match status" value="1"/>
</dbReference>
<dbReference type="OrthoDB" id="540503at2759"/>
<keyword evidence="3" id="KW-0808">Transferase</keyword>
<dbReference type="GO" id="GO:0016757">
    <property type="term" value="F:glycosyltransferase activity"/>
    <property type="evidence" value="ECO:0007669"/>
    <property type="project" value="TreeGrafter"/>
</dbReference>
<dbReference type="Proteomes" id="UP001153069">
    <property type="component" value="Unassembled WGS sequence"/>
</dbReference>
<dbReference type="EMBL" id="CAICTM010000129">
    <property type="protein sequence ID" value="CAB9502203.1"/>
    <property type="molecule type" value="Genomic_DNA"/>
</dbReference>
<evidence type="ECO:0000256" key="1">
    <source>
        <dbReference type="SAM" id="Phobius"/>
    </source>
</evidence>
<accession>A0A9N8DFU7</accession>
<keyword evidence="1" id="KW-1133">Transmembrane helix</keyword>
<evidence type="ECO:0000313" key="4">
    <source>
        <dbReference type="Proteomes" id="UP001153069"/>
    </source>
</evidence>
<dbReference type="AlphaFoldDB" id="A0A9N8DFU7"/>
<feature type="transmembrane region" description="Helical" evidence="1">
    <location>
        <begin position="21"/>
        <end position="40"/>
    </location>
</feature>
<dbReference type="Pfam" id="PF03407">
    <property type="entry name" value="Nucleotid_trans"/>
    <property type="match status" value="1"/>
</dbReference>
<name>A0A9N8DFU7_9STRA</name>
<dbReference type="GO" id="GO:0005794">
    <property type="term" value="C:Golgi apparatus"/>
    <property type="evidence" value="ECO:0007669"/>
    <property type="project" value="TreeGrafter"/>
</dbReference>
<keyword evidence="4" id="KW-1185">Reference proteome</keyword>
<feature type="domain" description="Nucleotide-diphospho-sugar transferase" evidence="2">
    <location>
        <begin position="274"/>
        <end position="490"/>
    </location>
</feature>
<protein>
    <submittedName>
        <fullName evidence="3">Nucleotide-diphospho-sugar transferase</fullName>
    </submittedName>
</protein>
<dbReference type="InterPro" id="IPR052636">
    <property type="entry name" value="UDP-D-xylose:L-fucose_XylT"/>
</dbReference>